<protein>
    <submittedName>
        <fullName evidence="2">Nuclear transport factor 2 family protein</fullName>
    </submittedName>
</protein>
<accession>A0A9X3BWU7</accession>
<sequence length="115" mass="13405">MTIEQIIDAQMLAFDNRDIKNMMPLYSDNIKIINFSDNSITINGIGDCEKMFITLFENSPNLRAEIIKTIHFDNKIIVQEYIYGRNGSDERTEQVVIFEVNDQKITRMDLIRKAV</sequence>
<evidence type="ECO:0000313" key="2">
    <source>
        <dbReference type="EMBL" id="MCV9926095.1"/>
    </source>
</evidence>
<dbReference type="Gene3D" id="3.10.450.50">
    <property type="match status" value="1"/>
</dbReference>
<dbReference type="AlphaFoldDB" id="A0A9X3BWU7"/>
<proteinExistence type="predicted"/>
<dbReference type="SUPFAM" id="SSF54427">
    <property type="entry name" value="NTF2-like"/>
    <property type="match status" value="1"/>
</dbReference>
<dbReference type="InterPro" id="IPR032710">
    <property type="entry name" value="NTF2-like_dom_sf"/>
</dbReference>
<dbReference type="RefSeq" id="WP_264204303.1">
    <property type="nucleotide sequence ID" value="NZ_JAOZEW010000001.1"/>
</dbReference>
<comment type="caution">
    <text evidence="2">The sequence shown here is derived from an EMBL/GenBank/DDBJ whole genome shotgun (WGS) entry which is preliminary data.</text>
</comment>
<dbReference type="Proteomes" id="UP001151079">
    <property type="component" value="Unassembled WGS sequence"/>
</dbReference>
<evidence type="ECO:0000259" key="1">
    <source>
        <dbReference type="Pfam" id="PF12680"/>
    </source>
</evidence>
<feature type="domain" description="SnoaL-like" evidence="1">
    <location>
        <begin position="12"/>
        <end position="108"/>
    </location>
</feature>
<reference evidence="2" key="1">
    <citation type="submission" date="2022-10" db="EMBL/GenBank/DDBJ databases">
        <title>Two novel species of Flavobacterium.</title>
        <authorList>
            <person name="Liu Q."/>
            <person name="Xin Y.-H."/>
        </authorList>
    </citation>
    <scope>NUCLEOTIDE SEQUENCE</scope>
    <source>
        <strain evidence="2">LS1R49</strain>
    </source>
</reference>
<gene>
    <name evidence="2" type="ORF">OIU83_00380</name>
</gene>
<evidence type="ECO:0000313" key="3">
    <source>
        <dbReference type="Proteomes" id="UP001151079"/>
    </source>
</evidence>
<dbReference type="Pfam" id="PF12680">
    <property type="entry name" value="SnoaL_2"/>
    <property type="match status" value="1"/>
</dbReference>
<dbReference type="InterPro" id="IPR037401">
    <property type="entry name" value="SnoaL-like"/>
</dbReference>
<name>A0A9X3BWU7_9FLAO</name>
<dbReference type="EMBL" id="JAOZEW010000001">
    <property type="protein sequence ID" value="MCV9926095.1"/>
    <property type="molecule type" value="Genomic_DNA"/>
</dbReference>
<keyword evidence="3" id="KW-1185">Reference proteome</keyword>
<organism evidence="2 3">
    <name type="scientific">Flavobacterium shii</name>
    <dbReference type="NCBI Taxonomy" id="2987687"/>
    <lineage>
        <taxon>Bacteria</taxon>
        <taxon>Pseudomonadati</taxon>
        <taxon>Bacteroidota</taxon>
        <taxon>Flavobacteriia</taxon>
        <taxon>Flavobacteriales</taxon>
        <taxon>Flavobacteriaceae</taxon>
        <taxon>Flavobacterium</taxon>
    </lineage>
</organism>